<dbReference type="RefSeq" id="WP_145300488.1">
    <property type="nucleotide sequence ID" value="NZ_CP036299.1"/>
</dbReference>
<evidence type="ECO:0000313" key="5">
    <source>
        <dbReference type="EMBL" id="QDV30707.1"/>
    </source>
</evidence>
<feature type="domain" description="DUF1553" evidence="3">
    <location>
        <begin position="702"/>
        <end position="959"/>
    </location>
</feature>
<evidence type="ECO:0000313" key="6">
    <source>
        <dbReference type="Proteomes" id="UP000315349"/>
    </source>
</evidence>
<evidence type="ECO:0000259" key="4">
    <source>
        <dbReference type="Pfam" id="PF07635"/>
    </source>
</evidence>
<feature type="coiled-coil region" evidence="1">
    <location>
        <begin position="622"/>
        <end position="649"/>
    </location>
</feature>
<evidence type="ECO:0000256" key="1">
    <source>
        <dbReference type="SAM" id="Coils"/>
    </source>
</evidence>
<name>A0A518GQ08_9PLAN</name>
<protein>
    <submittedName>
        <fullName evidence="5">Planctomycete cytochrome C</fullName>
    </submittedName>
</protein>
<sequence>MYSQFFRDLTIWNRRESHHRPAIESVGLLTGLAVCLLMAPAVAAEKLDYNRDVRPILSNKCFRCHGFDDKNRAAGLRLDMAEGALAERDGAAAVVPHAPEKSLLVERIETSDVDLKMPPPESPQQLTTQEIALLKQWIREGAEYQPHWAFAPLSKPEIPLSIVTPVDTVPGSPLDGFIEKDLLAKGIPVAPMASRAVRIRRLYLDVLGILPSPEEVDRFEQDAAPDAWEKLVDQVLASPHYGERWGRHWLDQARYADSNGYTIDGARVMWPFRDWVIQALNADMPFDQFTIEQLAGDLLPNASKKQLVATAFHRNTMINEEGGVKADQFRHEAMVDRVATTGSVWLGLSIGCAQCHTHKYDPITHEDFHRLYGFFNAAKDANNQADTVPVYVNEVFGLTPAQDALLAQLKALRIEQGKLKEAVGKETKAASGGDPAAVRWNRVEFTQFAAGSNGELVQLPDQSLLASRKFAENDNYEVTFDWPEKTRAVKIVVLTHESLPRQGPGLASNGNFVLSDVSMKQKERSFRFEQAFADHEQPGYTASHAIDNDPQSGWAINVSADQTKRNPQLKMNARHELVLKASQEVEPGPVTIVLRHDRNAHYLIGRFAVEVADQWPEATSPSSQIQQQLAEINEQIRRLEAQVPGAGREYLQMVMQDLPKPPPTYLLLRGDFLNPDLPRGELFPGVPAALTVSTGPADKLKNRLDLARWLVSKDNVLTARVFVNRVWMRYFGRGIVETENDFGMQGSLPFSPELLDWLAGRFIEKKWSMKSLHKEILLSKTYCRESRVTSMALSKDPQNRALGRQQRLRVDAEIVRDLMLSASGLLTPTIGGPSVFPPQPAGVFQFTQNSKPWNEEQGDNRYRRTMYTMFYRSAPYPLLATFDAPDFTSACTRRQPSSTPLQALSVANDPMFLEMAGGLAQRVLQDEPRDPHEIANAMWKICLSRAMSAAESEIVAKFLEAEKQRFDRSPEQINELLKLMKRFSWPADLSKAEIAATISLARLVFNTDEFITRN</sequence>
<organism evidence="5 6">
    <name type="scientific">Planctopirus ephydatiae</name>
    <dbReference type="NCBI Taxonomy" id="2528019"/>
    <lineage>
        <taxon>Bacteria</taxon>
        <taxon>Pseudomonadati</taxon>
        <taxon>Planctomycetota</taxon>
        <taxon>Planctomycetia</taxon>
        <taxon>Planctomycetales</taxon>
        <taxon>Planctomycetaceae</taxon>
        <taxon>Planctopirus</taxon>
    </lineage>
</organism>
<dbReference type="AlphaFoldDB" id="A0A518GQ08"/>
<dbReference type="Pfam" id="PF07583">
    <property type="entry name" value="PSCyt2"/>
    <property type="match status" value="1"/>
</dbReference>
<dbReference type="OrthoDB" id="127107at2"/>
<dbReference type="Pfam" id="PF07587">
    <property type="entry name" value="PSD1"/>
    <property type="match status" value="1"/>
</dbReference>
<dbReference type="GO" id="GO:0009055">
    <property type="term" value="F:electron transfer activity"/>
    <property type="evidence" value="ECO:0007669"/>
    <property type="project" value="InterPro"/>
</dbReference>
<keyword evidence="1" id="KW-0175">Coiled coil</keyword>
<dbReference type="SUPFAM" id="SSF46626">
    <property type="entry name" value="Cytochrome c"/>
    <property type="match status" value="1"/>
</dbReference>
<dbReference type="InterPro" id="IPR036909">
    <property type="entry name" value="Cyt_c-like_dom_sf"/>
</dbReference>
<dbReference type="InterPro" id="IPR022655">
    <property type="entry name" value="DUF1553"/>
</dbReference>
<feature type="domain" description="Cytochrome C Planctomycete-type" evidence="4">
    <location>
        <begin position="61"/>
        <end position="121"/>
    </location>
</feature>
<feature type="domain" description="DUF1549" evidence="2">
    <location>
        <begin position="173"/>
        <end position="378"/>
    </location>
</feature>
<accession>A0A518GQ08</accession>
<dbReference type="EMBL" id="CP036299">
    <property type="protein sequence ID" value="QDV30707.1"/>
    <property type="molecule type" value="Genomic_DNA"/>
</dbReference>
<dbReference type="Proteomes" id="UP000315349">
    <property type="component" value="Chromosome"/>
</dbReference>
<dbReference type="PANTHER" id="PTHR35889:SF3">
    <property type="entry name" value="F-BOX DOMAIN-CONTAINING PROTEIN"/>
    <property type="match status" value="1"/>
</dbReference>
<proteinExistence type="predicted"/>
<keyword evidence="6" id="KW-1185">Reference proteome</keyword>
<gene>
    <name evidence="5" type="ORF">Spb1_26410</name>
</gene>
<dbReference type="InterPro" id="IPR011429">
    <property type="entry name" value="Cyt_c_Planctomycete-type"/>
</dbReference>
<reference evidence="5 6" key="1">
    <citation type="submission" date="2019-02" db="EMBL/GenBank/DDBJ databases">
        <title>Deep-cultivation of Planctomycetes and their phenomic and genomic characterization uncovers novel biology.</title>
        <authorList>
            <person name="Wiegand S."/>
            <person name="Jogler M."/>
            <person name="Boedeker C."/>
            <person name="Pinto D."/>
            <person name="Vollmers J."/>
            <person name="Rivas-Marin E."/>
            <person name="Kohn T."/>
            <person name="Peeters S.H."/>
            <person name="Heuer A."/>
            <person name="Rast P."/>
            <person name="Oberbeckmann S."/>
            <person name="Bunk B."/>
            <person name="Jeske O."/>
            <person name="Meyerdierks A."/>
            <person name="Storesund J.E."/>
            <person name="Kallscheuer N."/>
            <person name="Luecker S."/>
            <person name="Lage O.M."/>
            <person name="Pohl T."/>
            <person name="Merkel B.J."/>
            <person name="Hornburger P."/>
            <person name="Mueller R.-W."/>
            <person name="Bruemmer F."/>
            <person name="Labrenz M."/>
            <person name="Spormann A.M."/>
            <person name="Op den Camp H."/>
            <person name="Overmann J."/>
            <person name="Amann R."/>
            <person name="Jetten M.S.M."/>
            <person name="Mascher T."/>
            <person name="Medema M.H."/>
            <person name="Devos D.P."/>
            <person name="Kaster A.-K."/>
            <person name="Ovreas L."/>
            <person name="Rohde M."/>
            <person name="Galperin M.Y."/>
            <person name="Jogler C."/>
        </authorList>
    </citation>
    <scope>NUCLEOTIDE SEQUENCE [LARGE SCALE GENOMIC DNA]</scope>
    <source>
        <strain evidence="5 6">Spb1</strain>
    </source>
</reference>
<dbReference type="GO" id="GO:0020037">
    <property type="term" value="F:heme binding"/>
    <property type="evidence" value="ECO:0007669"/>
    <property type="project" value="InterPro"/>
</dbReference>
<dbReference type="InterPro" id="IPR011444">
    <property type="entry name" value="DUF1549"/>
</dbReference>
<evidence type="ECO:0000259" key="3">
    <source>
        <dbReference type="Pfam" id="PF07587"/>
    </source>
</evidence>
<evidence type="ECO:0000259" key="2">
    <source>
        <dbReference type="Pfam" id="PF07583"/>
    </source>
</evidence>
<dbReference type="Pfam" id="PF07635">
    <property type="entry name" value="PSCyt1"/>
    <property type="match status" value="1"/>
</dbReference>
<dbReference type="PANTHER" id="PTHR35889">
    <property type="entry name" value="CYCLOINULO-OLIGOSACCHARIDE FRUCTANOTRANSFERASE-RELATED"/>
    <property type="match status" value="1"/>
</dbReference>
<dbReference type="KEGG" id="peh:Spb1_26410"/>